<dbReference type="InterPro" id="IPR011009">
    <property type="entry name" value="Kinase-like_dom_sf"/>
</dbReference>
<dbReference type="GO" id="GO:0005524">
    <property type="term" value="F:ATP binding"/>
    <property type="evidence" value="ECO:0007669"/>
    <property type="project" value="UniProtKB-KW"/>
</dbReference>
<reference evidence="8 9" key="1">
    <citation type="journal article" date="2019" name="Front. Genet.">
        <title>Whole-Genome Sequencing of the Opportunistic Yeast Pathogen Candida inconspicua Uncovers Its Hybrid Origin.</title>
        <authorList>
            <person name="Mixao V."/>
            <person name="Hansen A.P."/>
            <person name="Saus E."/>
            <person name="Boekhout T."/>
            <person name="Lass-Florl C."/>
            <person name="Gabaldon T."/>
        </authorList>
    </citation>
    <scope>NUCLEOTIDE SEQUENCE [LARGE SCALE GENOMIC DNA]</scope>
    <source>
        <strain evidence="8 9">CBS 180</strain>
    </source>
</reference>
<dbReference type="SMART" id="SM00220">
    <property type="entry name" value="S_TKc"/>
    <property type="match status" value="1"/>
</dbReference>
<protein>
    <recommendedName>
        <fullName evidence="1">non-specific serine/threonine protein kinase</fullName>
        <ecNumber evidence="1">2.7.11.1</ecNumber>
    </recommendedName>
</protein>
<dbReference type="InterPro" id="IPR000719">
    <property type="entry name" value="Prot_kinase_dom"/>
</dbReference>
<evidence type="ECO:0000256" key="2">
    <source>
        <dbReference type="ARBA" id="ARBA00022741"/>
    </source>
</evidence>
<dbReference type="PROSITE" id="PS50011">
    <property type="entry name" value="PROTEIN_KINASE_DOM"/>
    <property type="match status" value="1"/>
</dbReference>
<evidence type="ECO:0000256" key="5">
    <source>
        <dbReference type="ARBA" id="ARBA00048679"/>
    </source>
</evidence>
<dbReference type="PANTHER" id="PTHR24346:SF110">
    <property type="entry name" value="NON-SPECIFIC SERINE_THREONINE PROTEIN KINASE"/>
    <property type="match status" value="1"/>
</dbReference>
<gene>
    <name evidence="8" type="ORF">CANINC_000836</name>
</gene>
<dbReference type="Proteomes" id="UP000307173">
    <property type="component" value="Unassembled WGS sequence"/>
</dbReference>
<evidence type="ECO:0000259" key="7">
    <source>
        <dbReference type="PROSITE" id="PS50011"/>
    </source>
</evidence>
<feature type="region of interest" description="Disordered" evidence="6">
    <location>
        <begin position="549"/>
        <end position="590"/>
    </location>
</feature>
<dbReference type="GO" id="GO:0005737">
    <property type="term" value="C:cytoplasm"/>
    <property type="evidence" value="ECO:0007669"/>
    <property type="project" value="TreeGrafter"/>
</dbReference>
<organism evidence="8 9">
    <name type="scientific">Pichia inconspicua</name>
    <dbReference type="NCBI Taxonomy" id="52247"/>
    <lineage>
        <taxon>Eukaryota</taxon>
        <taxon>Fungi</taxon>
        <taxon>Dikarya</taxon>
        <taxon>Ascomycota</taxon>
        <taxon>Saccharomycotina</taxon>
        <taxon>Pichiomycetes</taxon>
        <taxon>Pichiales</taxon>
        <taxon>Pichiaceae</taxon>
        <taxon>Pichia</taxon>
    </lineage>
</organism>
<feature type="region of interest" description="Disordered" evidence="6">
    <location>
        <begin position="656"/>
        <end position="682"/>
    </location>
</feature>
<comment type="catalytic activity">
    <reaction evidence="4">
        <text>L-threonyl-[protein] + ATP = O-phospho-L-threonyl-[protein] + ADP + H(+)</text>
        <dbReference type="Rhea" id="RHEA:46608"/>
        <dbReference type="Rhea" id="RHEA-COMP:11060"/>
        <dbReference type="Rhea" id="RHEA-COMP:11605"/>
        <dbReference type="ChEBI" id="CHEBI:15378"/>
        <dbReference type="ChEBI" id="CHEBI:30013"/>
        <dbReference type="ChEBI" id="CHEBI:30616"/>
        <dbReference type="ChEBI" id="CHEBI:61977"/>
        <dbReference type="ChEBI" id="CHEBI:456216"/>
        <dbReference type="EC" id="2.7.11.1"/>
    </reaction>
</comment>
<feature type="region of interest" description="Disordered" evidence="6">
    <location>
        <begin position="780"/>
        <end position="809"/>
    </location>
</feature>
<comment type="caution">
    <text evidence="8">The sequence shown here is derived from an EMBL/GenBank/DDBJ whole genome shotgun (WGS) entry which is preliminary data.</text>
</comment>
<evidence type="ECO:0000256" key="1">
    <source>
        <dbReference type="ARBA" id="ARBA00012513"/>
    </source>
</evidence>
<dbReference type="EMBL" id="SELW01000141">
    <property type="protein sequence ID" value="TID30483.1"/>
    <property type="molecule type" value="Genomic_DNA"/>
</dbReference>
<feature type="compositionally biased region" description="Acidic residues" evidence="6">
    <location>
        <begin position="871"/>
        <end position="893"/>
    </location>
</feature>
<feature type="domain" description="Protein kinase" evidence="7">
    <location>
        <begin position="38"/>
        <end position="318"/>
    </location>
</feature>
<dbReference type="Gene3D" id="1.10.510.10">
    <property type="entry name" value="Transferase(Phosphotransferase) domain 1"/>
    <property type="match status" value="1"/>
</dbReference>
<feature type="compositionally biased region" description="Polar residues" evidence="6">
    <location>
        <begin position="656"/>
        <end position="680"/>
    </location>
</feature>
<dbReference type="InterPro" id="IPR008271">
    <property type="entry name" value="Ser/Thr_kinase_AS"/>
</dbReference>
<feature type="compositionally biased region" description="Polar residues" evidence="6">
    <location>
        <begin position="694"/>
        <end position="708"/>
    </location>
</feature>
<feature type="compositionally biased region" description="Polar residues" evidence="6">
    <location>
        <begin position="423"/>
        <end position="446"/>
    </location>
</feature>
<evidence type="ECO:0000256" key="6">
    <source>
        <dbReference type="SAM" id="MobiDB-lite"/>
    </source>
</evidence>
<dbReference type="AlphaFoldDB" id="A0A4T0X5C8"/>
<accession>A0A4T0X5C8</accession>
<dbReference type="PANTHER" id="PTHR24346">
    <property type="entry name" value="MAP/MICROTUBULE AFFINITY-REGULATING KINASE"/>
    <property type="match status" value="1"/>
</dbReference>
<dbReference type="EC" id="2.7.11.1" evidence="1"/>
<keyword evidence="3" id="KW-0067">ATP-binding</keyword>
<dbReference type="OrthoDB" id="942095at2759"/>
<feature type="region of interest" description="Disordered" evidence="6">
    <location>
        <begin position="420"/>
        <end position="473"/>
    </location>
</feature>
<keyword evidence="2" id="KW-0547">Nucleotide-binding</keyword>
<dbReference type="PROSITE" id="PS00108">
    <property type="entry name" value="PROTEIN_KINASE_ST"/>
    <property type="match status" value="1"/>
</dbReference>
<evidence type="ECO:0000256" key="3">
    <source>
        <dbReference type="ARBA" id="ARBA00022840"/>
    </source>
</evidence>
<dbReference type="STRING" id="52247.A0A4T0X5C8"/>
<feature type="region of interest" description="Disordered" evidence="6">
    <location>
        <begin position="694"/>
        <end position="751"/>
    </location>
</feature>
<keyword evidence="9" id="KW-1185">Reference proteome</keyword>
<dbReference type="GO" id="GO:0004674">
    <property type="term" value="F:protein serine/threonine kinase activity"/>
    <property type="evidence" value="ECO:0007669"/>
    <property type="project" value="UniProtKB-EC"/>
</dbReference>
<dbReference type="FunFam" id="1.10.510.10:FF:000571">
    <property type="entry name" value="Maternal embryonic leucine zipper kinase"/>
    <property type="match status" value="1"/>
</dbReference>
<proteinExistence type="predicted"/>
<feature type="compositionally biased region" description="Low complexity" evidence="6">
    <location>
        <begin position="723"/>
        <end position="745"/>
    </location>
</feature>
<evidence type="ECO:0000256" key="4">
    <source>
        <dbReference type="ARBA" id="ARBA00047899"/>
    </source>
</evidence>
<evidence type="ECO:0000313" key="9">
    <source>
        <dbReference type="Proteomes" id="UP000307173"/>
    </source>
</evidence>
<dbReference type="GO" id="GO:0035556">
    <property type="term" value="P:intracellular signal transduction"/>
    <property type="evidence" value="ECO:0007669"/>
    <property type="project" value="TreeGrafter"/>
</dbReference>
<dbReference type="Pfam" id="PF00069">
    <property type="entry name" value="Pkinase"/>
    <property type="match status" value="1"/>
</dbReference>
<feature type="region of interest" description="Disordered" evidence="6">
    <location>
        <begin position="838"/>
        <end position="926"/>
    </location>
</feature>
<feature type="compositionally biased region" description="Polar residues" evidence="6">
    <location>
        <begin position="549"/>
        <end position="571"/>
    </location>
</feature>
<dbReference type="SUPFAM" id="SSF56112">
    <property type="entry name" value="Protein kinase-like (PK-like)"/>
    <property type="match status" value="1"/>
</dbReference>
<name>A0A4T0X5C8_9ASCO</name>
<evidence type="ECO:0000313" key="8">
    <source>
        <dbReference type="EMBL" id="TID30483.1"/>
    </source>
</evidence>
<feature type="compositionally biased region" description="Polar residues" evidence="6">
    <location>
        <begin position="455"/>
        <end position="473"/>
    </location>
</feature>
<sequence>MSKRYLIDERAVYIKRSEEYTNLIKKFAQPELTTVGNYKLLDEIGSGAFGKVYLGYHSMLRLKVCLKKGTRIATKSNSNSSSNSSLSYTNDNLMREFYYLREFRNHPHVTKLYEIVFTESSVYMILEYYPSGDLFEYVTKQGNLNVDEALRIFVQIAGAVHYLHKNGCCHRDLKLENVLLDKQMNVKLSDFGFTRELPFMQHGPKSLLSEYCGTGAYMAPEMVKRIPYSGIKIDIWALGVILYTILAGEMPFDDSLELEDLEHAIINETPKYLKGVTIANIESNNIIDNVKYLMCQMLSKNAEERLSSVEELLDMSFLIPYGSEKQLKIVRKLMSKASVDKRSWSTLSTVEKALFKDLVNAGIDKEILKRTIQEETLDTVYGIWSLLQDQKTKKEKKSRKLNGRSVMKLTRTKSKSIMGTAKQAFSPSPVQSDAASSTFLSRNGSSKKQDEMTIEKTSLNKTGSANKTKSNIDMSSLKKLHSIDEHSLYDQASTLSKSTQYSNESKKKNKGKLFKPLLDIFRTKPTIEEKNRTKRYSDEQIPKFFKSETTMSNTKESTLSIKSQTNRTSPVTPDYSKLKRTKPTRPGSEISMYSAHSMASETSNGSGYITGYSTDTNLLNTLGNSNSNLRSGQIISIDSNNEGLTEDYKTLTQTYQSNNSGAHTHDSTQYLSSPQNSSKPRFSRAISDWSTTFSQAESPNSSYVTLSRTNSVDSSSNKKKKTNNTVLTSVFMPNSSGIRSNRGRSPLNSKLTTKWTTHNDAYRSKPIFSLDDHDSLIIEEEDSELDDTVNDDNGEDDDGDDEEEDDDNDVVDMHAVNLSDITEDGNGEIDAAYSFYKCKPSNKNGRRSPSKSGRIYMRNSNMRFPIPPVTEENDQDLEDDADVEEDNNDEECDNSSQTKVFKGSQERYSKRREKSKKVSSTIHGNSMKDINDEINRLSVNDTIEAPSKERIYEDIEYPQPKSQANGRVYSPTPVMSSDETQRVIQNLEDGVAISRDRK</sequence>
<comment type="catalytic activity">
    <reaction evidence="5">
        <text>L-seryl-[protein] + ATP = O-phospho-L-seryl-[protein] + ADP + H(+)</text>
        <dbReference type="Rhea" id="RHEA:17989"/>
        <dbReference type="Rhea" id="RHEA-COMP:9863"/>
        <dbReference type="Rhea" id="RHEA-COMP:11604"/>
        <dbReference type="ChEBI" id="CHEBI:15378"/>
        <dbReference type="ChEBI" id="CHEBI:29999"/>
        <dbReference type="ChEBI" id="CHEBI:30616"/>
        <dbReference type="ChEBI" id="CHEBI:83421"/>
        <dbReference type="ChEBI" id="CHEBI:456216"/>
        <dbReference type="EC" id="2.7.11.1"/>
    </reaction>
</comment>